<dbReference type="Proteomes" id="UP000805193">
    <property type="component" value="Unassembled WGS sequence"/>
</dbReference>
<sequence>MCGGRRNCGSRNSKGKVVFLGDSSAPAAIVKILEKGPKFATEPSVKPTEMLPLVRQVSEKVTPDNRERCVLECVEGLTREGRRPVRKMELSAVMPCFKDSQLKLLCDVKHRTPYVACASGVVYQIPLSCGRVYIDSSNKGFCKPRTGGLTQSTEPFPPTRGLPLSSQ</sequence>
<proteinExistence type="predicted"/>
<name>A0AC60Q1K3_IXOPE</name>
<keyword evidence="2" id="KW-1185">Reference proteome</keyword>
<evidence type="ECO:0000313" key="2">
    <source>
        <dbReference type="Proteomes" id="UP000805193"/>
    </source>
</evidence>
<gene>
    <name evidence="1" type="ORF">HPB47_025533</name>
</gene>
<organism evidence="1 2">
    <name type="scientific">Ixodes persulcatus</name>
    <name type="common">Taiga tick</name>
    <dbReference type="NCBI Taxonomy" id="34615"/>
    <lineage>
        <taxon>Eukaryota</taxon>
        <taxon>Metazoa</taxon>
        <taxon>Ecdysozoa</taxon>
        <taxon>Arthropoda</taxon>
        <taxon>Chelicerata</taxon>
        <taxon>Arachnida</taxon>
        <taxon>Acari</taxon>
        <taxon>Parasitiformes</taxon>
        <taxon>Ixodida</taxon>
        <taxon>Ixodoidea</taxon>
        <taxon>Ixodidae</taxon>
        <taxon>Ixodinae</taxon>
        <taxon>Ixodes</taxon>
    </lineage>
</organism>
<dbReference type="EMBL" id="JABSTQ010009628">
    <property type="protein sequence ID" value="KAG0427405.1"/>
    <property type="molecule type" value="Genomic_DNA"/>
</dbReference>
<protein>
    <submittedName>
        <fullName evidence="1">Uncharacterized protein</fullName>
    </submittedName>
</protein>
<evidence type="ECO:0000313" key="1">
    <source>
        <dbReference type="EMBL" id="KAG0427405.1"/>
    </source>
</evidence>
<reference evidence="1 2" key="1">
    <citation type="journal article" date="2020" name="Cell">
        <title>Large-Scale Comparative Analyses of Tick Genomes Elucidate Their Genetic Diversity and Vector Capacities.</title>
        <authorList>
            <consortium name="Tick Genome and Microbiome Consortium (TIGMIC)"/>
            <person name="Jia N."/>
            <person name="Wang J."/>
            <person name="Shi W."/>
            <person name="Du L."/>
            <person name="Sun Y."/>
            <person name="Zhan W."/>
            <person name="Jiang J.F."/>
            <person name="Wang Q."/>
            <person name="Zhang B."/>
            <person name="Ji P."/>
            <person name="Bell-Sakyi L."/>
            <person name="Cui X.M."/>
            <person name="Yuan T.T."/>
            <person name="Jiang B.G."/>
            <person name="Yang W.F."/>
            <person name="Lam T.T."/>
            <person name="Chang Q.C."/>
            <person name="Ding S.J."/>
            <person name="Wang X.J."/>
            <person name="Zhu J.G."/>
            <person name="Ruan X.D."/>
            <person name="Zhao L."/>
            <person name="Wei J.T."/>
            <person name="Ye R.Z."/>
            <person name="Que T.C."/>
            <person name="Du C.H."/>
            <person name="Zhou Y.H."/>
            <person name="Cheng J.X."/>
            <person name="Dai P.F."/>
            <person name="Guo W.B."/>
            <person name="Han X.H."/>
            <person name="Huang E.J."/>
            <person name="Li L.F."/>
            <person name="Wei W."/>
            <person name="Gao Y.C."/>
            <person name="Liu J.Z."/>
            <person name="Shao H.Z."/>
            <person name="Wang X."/>
            <person name="Wang C.C."/>
            <person name="Yang T.C."/>
            <person name="Huo Q.B."/>
            <person name="Li W."/>
            <person name="Chen H.Y."/>
            <person name="Chen S.E."/>
            <person name="Zhou L.G."/>
            <person name="Ni X.B."/>
            <person name="Tian J.H."/>
            <person name="Sheng Y."/>
            <person name="Liu T."/>
            <person name="Pan Y.S."/>
            <person name="Xia L.Y."/>
            <person name="Li J."/>
            <person name="Zhao F."/>
            <person name="Cao W.C."/>
        </authorList>
    </citation>
    <scope>NUCLEOTIDE SEQUENCE [LARGE SCALE GENOMIC DNA]</scope>
    <source>
        <strain evidence="1">Iper-2018</strain>
    </source>
</reference>
<comment type="caution">
    <text evidence="1">The sequence shown here is derived from an EMBL/GenBank/DDBJ whole genome shotgun (WGS) entry which is preliminary data.</text>
</comment>
<accession>A0AC60Q1K3</accession>